<comment type="caution">
    <text evidence="1">The sequence shown here is derived from an EMBL/GenBank/DDBJ whole genome shotgun (WGS) entry which is preliminary data.</text>
</comment>
<dbReference type="Proteomes" id="UP001174909">
    <property type="component" value="Unassembled WGS sequence"/>
</dbReference>
<gene>
    <name evidence="1" type="ORF">GBAR_LOCUS9236</name>
</gene>
<proteinExistence type="predicted"/>
<reference evidence="1" key="1">
    <citation type="submission" date="2023-03" db="EMBL/GenBank/DDBJ databases">
        <authorList>
            <person name="Steffen K."/>
            <person name="Cardenas P."/>
        </authorList>
    </citation>
    <scope>NUCLEOTIDE SEQUENCE</scope>
</reference>
<keyword evidence="2" id="KW-1185">Reference proteome</keyword>
<protein>
    <submittedName>
        <fullName evidence="1">Uncharacterized protein</fullName>
    </submittedName>
</protein>
<name>A0AA35RPD5_GEOBA</name>
<accession>A0AA35RPD5</accession>
<sequence>MEKIRELISLLESGVEDYDAQLKVMQAERLKYIRLSMTNGFGTEEGDSKESWLLHLKQLEDALTLRRDSIRQAIQQTAEDIQKEENA</sequence>
<dbReference type="EMBL" id="CASHTH010001392">
    <property type="protein sequence ID" value="CAI8014812.1"/>
    <property type="molecule type" value="Genomic_DNA"/>
</dbReference>
<evidence type="ECO:0000313" key="1">
    <source>
        <dbReference type="EMBL" id="CAI8014812.1"/>
    </source>
</evidence>
<organism evidence="1 2">
    <name type="scientific">Geodia barretti</name>
    <name type="common">Barrett's horny sponge</name>
    <dbReference type="NCBI Taxonomy" id="519541"/>
    <lineage>
        <taxon>Eukaryota</taxon>
        <taxon>Metazoa</taxon>
        <taxon>Porifera</taxon>
        <taxon>Demospongiae</taxon>
        <taxon>Heteroscleromorpha</taxon>
        <taxon>Tetractinellida</taxon>
        <taxon>Astrophorina</taxon>
        <taxon>Geodiidae</taxon>
        <taxon>Geodia</taxon>
    </lineage>
</organism>
<evidence type="ECO:0000313" key="2">
    <source>
        <dbReference type="Proteomes" id="UP001174909"/>
    </source>
</evidence>
<dbReference type="AlphaFoldDB" id="A0AA35RPD5"/>